<evidence type="ECO:0000313" key="2">
    <source>
        <dbReference type="Proteomes" id="UP000001302"/>
    </source>
</evidence>
<dbReference type="OrthoDB" id="9812956at2"/>
<accession>E0TEJ9</accession>
<keyword evidence="2" id="KW-1185">Reference proteome</keyword>
<dbReference type="EMBL" id="CP002156">
    <property type="protein sequence ID" value="ADM10471.1"/>
    <property type="molecule type" value="Genomic_DNA"/>
</dbReference>
<dbReference type="AlphaFoldDB" id="E0TEJ9"/>
<name>E0TEJ9_PARBH</name>
<dbReference type="STRING" id="314260.PB2503_12144"/>
<organism evidence="1 2">
    <name type="scientific">Parvularcula bermudensis (strain ATCC BAA-594 / HTCC2503 / KCTC 12087)</name>
    <dbReference type="NCBI Taxonomy" id="314260"/>
    <lineage>
        <taxon>Bacteria</taxon>
        <taxon>Pseudomonadati</taxon>
        <taxon>Pseudomonadota</taxon>
        <taxon>Alphaproteobacteria</taxon>
        <taxon>Parvularculales</taxon>
        <taxon>Parvularculaceae</taxon>
        <taxon>Parvularcula</taxon>
    </lineage>
</organism>
<dbReference type="Pfam" id="PF11736">
    <property type="entry name" value="DUF3299"/>
    <property type="match status" value="1"/>
</dbReference>
<dbReference type="KEGG" id="pbr:PB2503_12144"/>
<gene>
    <name evidence="1" type="ordered locus">PB2503_12144</name>
</gene>
<proteinExistence type="predicted"/>
<dbReference type="InterPro" id="IPR021727">
    <property type="entry name" value="DUF3299"/>
</dbReference>
<dbReference type="RefSeq" id="WP_013301445.1">
    <property type="nucleotide sequence ID" value="NC_014414.1"/>
</dbReference>
<protein>
    <submittedName>
        <fullName evidence="1">Lipoprotein, putative</fullName>
    </submittedName>
</protein>
<dbReference type="eggNOG" id="COG3495">
    <property type="taxonomic scope" value="Bacteria"/>
</dbReference>
<dbReference type="Gene3D" id="2.40.50.870">
    <property type="entry name" value="Protein of unknown function (DUF3299)"/>
    <property type="match status" value="1"/>
</dbReference>
<evidence type="ECO:0000313" key="1">
    <source>
        <dbReference type="EMBL" id="ADM10471.1"/>
    </source>
</evidence>
<reference evidence="2" key="1">
    <citation type="submission" date="2010-08" db="EMBL/GenBank/DDBJ databases">
        <title>Genome sequence of Parvularcula bermudensis HTCC2503.</title>
        <authorList>
            <person name="Kang D.-M."/>
            <person name="Oh H.-M."/>
            <person name="Cho J.-C."/>
        </authorList>
    </citation>
    <scope>NUCLEOTIDE SEQUENCE [LARGE SCALE GENOMIC DNA]</scope>
    <source>
        <strain evidence="2">ATCC BAA-594 / HTCC2503 / KCTC 12087</strain>
    </source>
</reference>
<dbReference type="HOGENOM" id="CLU_099457_1_0_5"/>
<keyword evidence="1" id="KW-0449">Lipoprotein</keyword>
<reference evidence="1 2" key="2">
    <citation type="journal article" date="2011" name="J. Bacteriol.">
        <title>Complete genome sequence of strain HTCC2503T of Parvularcula bermudensis, the type species of the order "Parvularculales" in the class Alphaproteobacteria.</title>
        <authorList>
            <person name="Oh H.M."/>
            <person name="Kang I."/>
            <person name="Vergin K.L."/>
            <person name="Kang D."/>
            <person name="Rhee K.H."/>
            <person name="Giovannoni S.J."/>
            <person name="Cho J.C."/>
        </authorList>
    </citation>
    <scope>NUCLEOTIDE SEQUENCE [LARGE SCALE GENOMIC DNA]</scope>
    <source>
        <strain evidence="2">ATCC BAA-594 / HTCC2503 / KCTC 12087</strain>
    </source>
</reference>
<sequence length="209" mass="22876">MNLQLLAFSLFVVAELAGFRGAASGPGEGSAASQQAVRVLEWDDLLPEGEEDRLDRMYADYYRELERRMKGSQAPLSSAAGPIGNIGGSIGGIEEGSSFDVMPQIGTYDTVSELDGRTVRLPGFVVPFDFDAKGRLRNFLFVPYFGACIHTPPPPPNQIVYVEGETSISVDDIWVPYWAEGVLHAKRNENDIGNAAYTLVLRKLEPYEG</sequence>
<dbReference type="Proteomes" id="UP000001302">
    <property type="component" value="Chromosome"/>
</dbReference>